<name>A0A426XT41_ENSVE</name>
<protein>
    <submittedName>
        <fullName evidence="2">Uncharacterized protein</fullName>
    </submittedName>
</protein>
<evidence type="ECO:0000313" key="3">
    <source>
        <dbReference type="Proteomes" id="UP000287651"/>
    </source>
</evidence>
<dbReference type="AlphaFoldDB" id="A0A426XT41"/>
<proteinExistence type="predicted"/>
<evidence type="ECO:0000256" key="1">
    <source>
        <dbReference type="SAM" id="MobiDB-lite"/>
    </source>
</evidence>
<dbReference type="EMBL" id="AMZH03017697">
    <property type="protein sequence ID" value="RRT42643.1"/>
    <property type="molecule type" value="Genomic_DNA"/>
</dbReference>
<accession>A0A426XT41</accession>
<evidence type="ECO:0000313" key="2">
    <source>
        <dbReference type="EMBL" id="RRT42643.1"/>
    </source>
</evidence>
<sequence length="222" mass="25888">MNIDLPLLRKVWPYQILKRHRIHARAKDDAGDPHDERPRLMRVRYLEHHHYQHRHDRQMYCQHLHHLQLMSVNSQKKFSIIVMPKIRKQVWINVEKGTKVMYAYADFAGSINQVDGEVDSLEEETNGVAGEHEAAVGVDDGKAIQHPEHALEESRELGDRNPGKKGKEEWRLRRREEQTEGDENACGGFYRKKASSRRPLRRLQDVPPLVIIYALMPLSGRG</sequence>
<feature type="compositionally biased region" description="Basic and acidic residues" evidence="1">
    <location>
        <begin position="150"/>
        <end position="178"/>
    </location>
</feature>
<reference evidence="2 3" key="1">
    <citation type="journal article" date="2014" name="Agronomy (Basel)">
        <title>A Draft Genome Sequence for Ensete ventricosum, the Drought-Tolerant Tree Against Hunger.</title>
        <authorList>
            <person name="Harrison J."/>
            <person name="Moore K.A."/>
            <person name="Paszkiewicz K."/>
            <person name="Jones T."/>
            <person name="Grant M."/>
            <person name="Ambacheew D."/>
            <person name="Muzemil S."/>
            <person name="Studholme D.J."/>
        </authorList>
    </citation>
    <scope>NUCLEOTIDE SEQUENCE [LARGE SCALE GENOMIC DNA]</scope>
</reference>
<gene>
    <name evidence="2" type="ORF">B296_00031229</name>
</gene>
<feature type="non-terminal residue" evidence="2">
    <location>
        <position position="222"/>
    </location>
</feature>
<dbReference type="Proteomes" id="UP000287651">
    <property type="component" value="Unassembled WGS sequence"/>
</dbReference>
<comment type="caution">
    <text evidence="2">The sequence shown here is derived from an EMBL/GenBank/DDBJ whole genome shotgun (WGS) entry which is preliminary data.</text>
</comment>
<feature type="region of interest" description="Disordered" evidence="1">
    <location>
        <begin position="150"/>
        <end position="188"/>
    </location>
</feature>
<organism evidence="2 3">
    <name type="scientific">Ensete ventricosum</name>
    <name type="common">Abyssinian banana</name>
    <name type="synonym">Musa ensete</name>
    <dbReference type="NCBI Taxonomy" id="4639"/>
    <lineage>
        <taxon>Eukaryota</taxon>
        <taxon>Viridiplantae</taxon>
        <taxon>Streptophyta</taxon>
        <taxon>Embryophyta</taxon>
        <taxon>Tracheophyta</taxon>
        <taxon>Spermatophyta</taxon>
        <taxon>Magnoliopsida</taxon>
        <taxon>Liliopsida</taxon>
        <taxon>Zingiberales</taxon>
        <taxon>Musaceae</taxon>
        <taxon>Ensete</taxon>
    </lineage>
</organism>